<accession>A0A371IVD6</accession>
<keyword evidence="2" id="KW-1185">Reference proteome</keyword>
<dbReference type="AlphaFoldDB" id="A0A371IVD6"/>
<dbReference type="Proteomes" id="UP000243494">
    <property type="component" value="Unassembled WGS sequence"/>
</dbReference>
<reference evidence="1 2" key="1">
    <citation type="journal article" date="2017" name="Genome Announc.">
        <title>Draft Genome Sequence of Romboutsia maritimum sp. nov. Strain CCRI-22766(T), Isolated from Coastal Estuarine Mud.</title>
        <authorList>
            <person name="Maheux A.F."/>
            <person name="Boudreau D.K."/>
            <person name="Berube E."/>
            <person name="Boissinot M."/>
            <person name="Raymond F."/>
            <person name="Brodeur S."/>
            <person name="Corbeil J."/>
            <person name="Brightwell G."/>
            <person name="Broda D."/>
            <person name="Omar R.F."/>
            <person name="Bergeron M.G."/>
        </authorList>
    </citation>
    <scope>NUCLEOTIDE SEQUENCE [LARGE SCALE GENOMIC DNA]</scope>
    <source>
        <strain evidence="1 2">CCRI-22766</strain>
    </source>
</reference>
<name>A0A371IVD6_9FIRM</name>
<protein>
    <submittedName>
        <fullName evidence="1">Uncharacterized protein</fullName>
    </submittedName>
</protein>
<dbReference type="OrthoDB" id="1752867at2"/>
<sequence length="108" mass="12817">MDLVGLEIINPYEGVYEFKVYKYDDEINLSDENLFVCDLKVVINKLESIYINKVDKQVEILALVRNLNLKLQCVSEEEIKEFILQEIWEEDLDLKKQNIEVMFIKARS</sequence>
<gene>
    <name evidence="1" type="ORF">CHF27_003515</name>
</gene>
<organism evidence="1 2">
    <name type="scientific">Romboutsia maritimum</name>
    <dbReference type="NCBI Taxonomy" id="2020948"/>
    <lineage>
        <taxon>Bacteria</taxon>
        <taxon>Bacillati</taxon>
        <taxon>Bacillota</taxon>
        <taxon>Clostridia</taxon>
        <taxon>Peptostreptococcales</taxon>
        <taxon>Peptostreptococcaceae</taxon>
        <taxon>Romboutsia</taxon>
    </lineage>
</organism>
<dbReference type="EMBL" id="NOJZ02000003">
    <property type="protein sequence ID" value="RDY24436.1"/>
    <property type="molecule type" value="Genomic_DNA"/>
</dbReference>
<evidence type="ECO:0000313" key="1">
    <source>
        <dbReference type="EMBL" id="RDY24436.1"/>
    </source>
</evidence>
<comment type="caution">
    <text evidence="1">The sequence shown here is derived from an EMBL/GenBank/DDBJ whole genome shotgun (WGS) entry which is preliminary data.</text>
</comment>
<dbReference type="RefSeq" id="WP_095405652.1">
    <property type="nucleotide sequence ID" value="NZ_NOJZ02000003.1"/>
</dbReference>
<proteinExistence type="predicted"/>
<evidence type="ECO:0000313" key="2">
    <source>
        <dbReference type="Proteomes" id="UP000243494"/>
    </source>
</evidence>